<comment type="subcellular location">
    <subcellularLocation>
        <location evidence="1">Cell membrane</location>
        <topology evidence="1">Multi-pass membrane protein</topology>
    </subcellularLocation>
</comment>
<evidence type="ECO:0000256" key="7">
    <source>
        <dbReference type="SAM" id="Phobius"/>
    </source>
</evidence>
<dbReference type="Proteomes" id="UP001552502">
    <property type="component" value="Unassembled WGS sequence"/>
</dbReference>
<comment type="caution">
    <text evidence="9">The sequence shown here is derived from an EMBL/GenBank/DDBJ whole genome shotgun (WGS) entry which is preliminary data.</text>
</comment>
<evidence type="ECO:0000256" key="1">
    <source>
        <dbReference type="ARBA" id="ARBA00004651"/>
    </source>
</evidence>
<feature type="transmembrane region" description="Helical" evidence="7">
    <location>
        <begin position="88"/>
        <end position="105"/>
    </location>
</feature>
<evidence type="ECO:0000313" key="9">
    <source>
        <dbReference type="EMBL" id="MEV4915105.1"/>
    </source>
</evidence>
<reference evidence="9 10" key="1">
    <citation type="journal article" date="2023" name="Proc. Natl. Acad. Sci. U.S.A.">
        <title>Bacterial tolerance to host-exuded specialized metabolites structures the maize root microbiome.</title>
        <authorList>
            <person name="Thoenen L."/>
            <person name="Giroud C."/>
            <person name="Kreuzer M."/>
            <person name="Waelchli J."/>
            <person name="Gfeller V."/>
            <person name="Deslandes-Herold G."/>
            <person name="Mateo P."/>
            <person name="Robert C.A.M."/>
            <person name="Ahrens C.H."/>
            <person name="Rubio-Somoza I."/>
            <person name="Bruggmann R."/>
            <person name="Erb M."/>
            <person name="Schlaeppi K."/>
        </authorList>
    </citation>
    <scope>NUCLEOTIDE SEQUENCE [LARGE SCALE GENOMIC DNA]</scope>
    <source>
        <strain evidence="9 10">LBA1-1-1.1</strain>
    </source>
</reference>
<evidence type="ECO:0000256" key="4">
    <source>
        <dbReference type="ARBA" id="ARBA00022692"/>
    </source>
</evidence>
<keyword evidence="9" id="KW-0808">Transferase</keyword>
<name>A0ABV3IL44_9BACI</name>
<dbReference type="InterPro" id="IPR002656">
    <property type="entry name" value="Acyl_transf_3_dom"/>
</dbReference>
<comment type="similarity">
    <text evidence="2">Belongs to the acyltransferase 3 family.</text>
</comment>
<proteinExistence type="inferred from homology"/>
<feature type="transmembrane region" description="Helical" evidence="7">
    <location>
        <begin position="251"/>
        <end position="270"/>
    </location>
</feature>
<organism evidence="9 10">
    <name type="scientific">Bacillus proteolyticus</name>
    <dbReference type="NCBI Taxonomy" id="2026192"/>
    <lineage>
        <taxon>Bacteria</taxon>
        <taxon>Bacillati</taxon>
        <taxon>Bacillota</taxon>
        <taxon>Bacilli</taxon>
        <taxon>Bacillales</taxon>
        <taxon>Bacillaceae</taxon>
        <taxon>Bacillus</taxon>
        <taxon>Bacillus cereus group</taxon>
    </lineage>
</organism>
<protein>
    <submittedName>
        <fullName evidence="9">Acyltransferase family protein</fullName>
    </submittedName>
</protein>
<evidence type="ECO:0000256" key="5">
    <source>
        <dbReference type="ARBA" id="ARBA00022989"/>
    </source>
</evidence>
<dbReference type="RefSeq" id="WP_199638926.1">
    <property type="nucleotide sequence ID" value="NZ_JBEGIE010000121.1"/>
</dbReference>
<evidence type="ECO:0000259" key="8">
    <source>
        <dbReference type="Pfam" id="PF01757"/>
    </source>
</evidence>
<keyword evidence="5 7" id="KW-1133">Transmembrane helix</keyword>
<feature type="transmembrane region" description="Helical" evidence="7">
    <location>
        <begin position="320"/>
        <end position="342"/>
    </location>
</feature>
<keyword evidence="4 7" id="KW-0812">Transmembrane</keyword>
<feature type="transmembrane region" description="Helical" evidence="7">
    <location>
        <begin position="282"/>
        <end position="308"/>
    </location>
</feature>
<accession>A0ABV3IL44</accession>
<feature type="transmembrane region" description="Helical" evidence="7">
    <location>
        <begin position="189"/>
        <end position="209"/>
    </location>
</feature>
<dbReference type="PANTHER" id="PTHR40074:SF2">
    <property type="entry name" value="O-ACETYLTRANSFERASE WECH"/>
    <property type="match status" value="1"/>
</dbReference>
<keyword evidence="6 7" id="KW-0472">Membrane</keyword>
<gene>
    <name evidence="9" type="ORF">MRBLBA1_006161</name>
</gene>
<evidence type="ECO:0000256" key="6">
    <source>
        <dbReference type="ARBA" id="ARBA00023136"/>
    </source>
</evidence>
<dbReference type="PANTHER" id="PTHR40074">
    <property type="entry name" value="O-ACETYLTRANSFERASE WECH"/>
    <property type="match status" value="1"/>
</dbReference>
<evidence type="ECO:0000313" key="10">
    <source>
        <dbReference type="Proteomes" id="UP001552502"/>
    </source>
</evidence>
<evidence type="ECO:0000256" key="2">
    <source>
        <dbReference type="ARBA" id="ARBA00007400"/>
    </source>
</evidence>
<feature type="transmembrane region" description="Helical" evidence="7">
    <location>
        <begin position="221"/>
        <end position="239"/>
    </location>
</feature>
<dbReference type="GO" id="GO:0016746">
    <property type="term" value="F:acyltransferase activity"/>
    <property type="evidence" value="ECO:0007669"/>
    <property type="project" value="UniProtKB-KW"/>
</dbReference>
<keyword evidence="10" id="KW-1185">Reference proteome</keyword>
<sequence length="385" mass="44114">MNNGVKKNYVEYVDVLRVFSMFAVVFLHTAAGSLRGNIGSGTWHITNALTTVFSTSVPIFFMISGAMLMRSSKTTSLKIAYTERLPKLIVPFIIWSIIAVLYFTPRPIQITNVIKSILYIPNQAATVHLWFMYAIIPLYILSPLLKKMVDALSKELIKYMLILWFIVSSLLPTIAVLVPNKLKPIFTLYPNFDMNFLGGYIGYFLLGYYLMTYEKKVSKRLLLSIIVIDTLLIILGTWYETVKIGEYSEDFKAYVRVFEVILSGSIFLLVKEYFRNYSMKPFMFKGIQVLSAFSFGVYLMHNLVVVYIGNKLNLWPAQSIWMLLAAFIIITAITMIAIIIFASMKITCYPLTGMSFKEASRTCNIQFLWKNWTQSKDSKNDNVSM</sequence>
<feature type="transmembrane region" description="Helical" evidence="7">
    <location>
        <begin position="157"/>
        <end position="177"/>
    </location>
</feature>
<feature type="domain" description="Acyltransferase 3" evidence="8">
    <location>
        <begin position="11"/>
        <end position="341"/>
    </location>
</feature>
<keyword evidence="3" id="KW-1003">Cell membrane</keyword>
<feature type="transmembrane region" description="Helical" evidence="7">
    <location>
        <begin position="12"/>
        <end position="31"/>
    </location>
</feature>
<evidence type="ECO:0000256" key="3">
    <source>
        <dbReference type="ARBA" id="ARBA00022475"/>
    </source>
</evidence>
<feature type="transmembrane region" description="Helical" evidence="7">
    <location>
        <begin position="43"/>
        <end position="68"/>
    </location>
</feature>
<feature type="transmembrane region" description="Helical" evidence="7">
    <location>
        <begin position="125"/>
        <end position="145"/>
    </location>
</feature>
<dbReference type="Pfam" id="PF01757">
    <property type="entry name" value="Acyl_transf_3"/>
    <property type="match status" value="1"/>
</dbReference>
<dbReference type="EMBL" id="JBEGIE010000121">
    <property type="protein sequence ID" value="MEV4915105.1"/>
    <property type="molecule type" value="Genomic_DNA"/>
</dbReference>
<keyword evidence="9" id="KW-0012">Acyltransferase</keyword>